<dbReference type="Proteomes" id="UP000726737">
    <property type="component" value="Unassembled WGS sequence"/>
</dbReference>
<sequence length="174" mass="19404">MQFALLVQDSHAYCQNEEMVVKARFRKFRVGKTRSCPAGSSTCVFKEMMLTTDKIEVLGELKVSGIIFKEVGIEASFRADMSNEANETSVRRISVPGRNVDKDCVDGMYIAPEIIKNQYIPKDASTSVWVTLNCTESDAVDLVAKRQDAALAPEGDLCYDLDEQDNLVPETCDY</sequence>
<accession>A0A9P6U378</accession>
<name>A0A9P6U378_9FUNG</name>
<gene>
    <name evidence="1" type="ORF">BG011_004047</name>
</gene>
<evidence type="ECO:0000313" key="1">
    <source>
        <dbReference type="EMBL" id="KAG0257280.1"/>
    </source>
</evidence>
<organism evidence="1 2">
    <name type="scientific">Mortierella polycephala</name>
    <dbReference type="NCBI Taxonomy" id="41804"/>
    <lineage>
        <taxon>Eukaryota</taxon>
        <taxon>Fungi</taxon>
        <taxon>Fungi incertae sedis</taxon>
        <taxon>Mucoromycota</taxon>
        <taxon>Mortierellomycotina</taxon>
        <taxon>Mortierellomycetes</taxon>
        <taxon>Mortierellales</taxon>
        <taxon>Mortierellaceae</taxon>
        <taxon>Mortierella</taxon>
    </lineage>
</organism>
<evidence type="ECO:0000313" key="2">
    <source>
        <dbReference type="Proteomes" id="UP000726737"/>
    </source>
</evidence>
<protein>
    <submittedName>
        <fullName evidence="1">Uncharacterized protein</fullName>
    </submittedName>
</protein>
<reference evidence="1" key="1">
    <citation type="journal article" date="2020" name="Fungal Divers.">
        <title>Resolving the Mortierellaceae phylogeny through synthesis of multi-gene phylogenetics and phylogenomics.</title>
        <authorList>
            <person name="Vandepol N."/>
            <person name="Liber J."/>
            <person name="Desiro A."/>
            <person name="Na H."/>
            <person name="Kennedy M."/>
            <person name="Barry K."/>
            <person name="Grigoriev I.V."/>
            <person name="Miller A.N."/>
            <person name="O'Donnell K."/>
            <person name="Stajich J.E."/>
            <person name="Bonito G."/>
        </authorList>
    </citation>
    <scope>NUCLEOTIDE SEQUENCE</scope>
    <source>
        <strain evidence="1">KOD948</strain>
    </source>
</reference>
<dbReference type="AlphaFoldDB" id="A0A9P6U378"/>
<dbReference type="OrthoDB" id="2444041at2759"/>
<proteinExistence type="predicted"/>
<dbReference type="EMBL" id="JAAAJA010000264">
    <property type="protein sequence ID" value="KAG0257280.1"/>
    <property type="molecule type" value="Genomic_DNA"/>
</dbReference>
<keyword evidence="2" id="KW-1185">Reference proteome</keyword>
<comment type="caution">
    <text evidence="1">The sequence shown here is derived from an EMBL/GenBank/DDBJ whole genome shotgun (WGS) entry which is preliminary data.</text>
</comment>